<keyword evidence="1" id="KW-0812">Transmembrane</keyword>
<gene>
    <name evidence="2" type="ORF">ACFSUD_03005</name>
</gene>
<sequence length="83" mass="8849">MTLFWACFLWICAAAGAALLPPRHRYIPGLSLMLAAPVLLGGVVARTGWLPGALALCAFLSISRAPLCTLLKQMRGSEPELGR</sequence>
<dbReference type="RefSeq" id="WP_386371339.1">
    <property type="nucleotide sequence ID" value="NZ_JBHUMP010000002.1"/>
</dbReference>
<keyword evidence="1" id="KW-0472">Membrane</keyword>
<comment type="caution">
    <text evidence="2">The sequence shown here is derived from an EMBL/GenBank/DDBJ whole genome shotgun (WGS) entry which is preliminary data.</text>
</comment>
<evidence type="ECO:0000313" key="3">
    <source>
        <dbReference type="Proteomes" id="UP001597474"/>
    </source>
</evidence>
<keyword evidence="1" id="KW-1133">Transmembrane helix</keyword>
<keyword evidence="3" id="KW-1185">Reference proteome</keyword>
<accession>A0ABW5TYK7</accession>
<reference evidence="3" key="1">
    <citation type="journal article" date="2019" name="Int. J. Syst. Evol. Microbiol.">
        <title>The Global Catalogue of Microorganisms (GCM) 10K type strain sequencing project: providing services to taxonomists for standard genome sequencing and annotation.</title>
        <authorList>
            <consortium name="The Broad Institute Genomics Platform"/>
            <consortium name="The Broad Institute Genome Sequencing Center for Infectious Disease"/>
            <person name="Wu L."/>
            <person name="Ma J."/>
        </authorList>
    </citation>
    <scope>NUCLEOTIDE SEQUENCE [LARGE SCALE GENOMIC DNA]</scope>
    <source>
        <strain evidence="3">TISTR 2562</strain>
    </source>
</reference>
<name>A0ABW5TYK7_9RHOB</name>
<proteinExistence type="predicted"/>
<dbReference type="EMBL" id="JBHUMP010000002">
    <property type="protein sequence ID" value="MFD2738529.1"/>
    <property type="molecule type" value="Genomic_DNA"/>
</dbReference>
<feature type="transmembrane region" description="Helical" evidence="1">
    <location>
        <begin position="33"/>
        <end position="62"/>
    </location>
</feature>
<evidence type="ECO:0000313" key="2">
    <source>
        <dbReference type="EMBL" id="MFD2738529.1"/>
    </source>
</evidence>
<dbReference type="Pfam" id="PF10658">
    <property type="entry name" value="DUF2484"/>
    <property type="match status" value="1"/>
</dbReference>
<organism evidence="2 3">
    <name type="scientific">Sulfitobacter aestuarii</name>
    <dbReference type="NCBI Taxonomy" id="2161676"/>
    <lineage>
        <taxon>Bacteria</taxon>
        <taxon>Pseudomonadati</taxon>
        <taxon>Pseudomonadota</taxon>
        <taxon>Alphaproteobacteria</taxon>
        <taxon>Rhodobacterales</taxon>
        <taxon>Roseobacteraceae</taxon>
        <taxon>Sulfitobacter</taxon>
    </lineage>
</organism>
<evidence type="ECO:0000256" key="1">
    <source>
        <dbReference type="SAM" id="Phobius"/>
    </source>
</evidence>
<protein>
    <submittedName>
        <fullName evidence="2">DUF2484 family protein</fullName>
    </submittedName>
</protein>
<dbReference type="InterPro" id="IPR018919">
    <property type="entry name" value="DUF2484"/>
</dbReference>
<dbReference type="Proteomes" id="UP001597474">
    <property type="component" value="Unassembled WGS sequence"/>
</dbReference>